<evidence type="ECO:0000256" key="8">
    <source>
        <dbReference type="ARBA" id="ARBA00023196"/>
    </source>
</evidence>
<reference evidence="11" key="1">
    <citation type="journal article" date="2015" name="Nature">
        <title>rRNA introns, odd ribosomes, and small enigmatic genomes across a large radiation of phyla.</title>
        <authorList>
            <person name="Brown C.T."/>
            <person name="Hug L.A."/>
            <person name="Thomas B.C."/>
            <person name="Sharon I."/>
            <person name="Castelle C.J."/>
            <person name="Singh A."/>
            <person name="Wilkins M.J."/>
            <person name="Williams K.H."/>
            <person name="Banfield J.F."/>
        </authorList>
    </citation>
    <scope>NUCLEOTIDE SEQUENCE [LARGE SCALE GENOMIC DNA]</scope>
</reference>
<evidence type="ECO:0000256" key="2">
    <source>
        <dbReference type="ARBA" id="ARBA00004170"/>
    </source>
</evidence>
<protein>
    <recommendedName>
        <fullName evidence="10">ATP synthase gamma chain</fullName>
    </recommendedName>
    <alternativeName>
        <fullName evidence="10">ATP synthase F1 sector gamma subunit</fullName>
    </alternativeName>
    <alternativeName>
        <fullName evidence="10">F-ATPase gamma subunit</fullName>
    </alternativeName>
</protein>
<dbReference type="GO" id="GO:0005886">
    <property type="term" value="C:plasma membrane"/>
    <property type="evidence" value="ECO:0007669"/>
    <property type="project" value="UniProtKB-SubCell"/>
</dbReference>
<dbReference type="PRINTS" id="PR00126">
    <property type="entry name" value="ATPASEGAMMA"/>
</dbReference>
<dbReference type="PATRIC" id="fig|1618345.3.peg.113"/>
<gene>
    <name evidence="10" type="primary">atpG</name>
    <name evidence="11" type="ORF">UT18_C0002G0058</name>
</gene>
<accession>A0A0G0Q0U0</accession>
<dbReference type="Proteomes" id="UP000034207">
    <property type="component" value="Unassembled WGS sequence"/>
</dbReference>
<evidence type="ECO:0000256" key="4">
    <source>
        <dbReference type="ARBA" id="ARBA00022448"/>
    </source>
</evidence>
<keyword evidence="5 10" id="KW-0375">Hydrogen ion transport</keyword>
<dbReference type="PANTHER" id="PTHR11693:SF22">
    <property type="entry name" value="ATP SYNTHASE SUBUNIT GAMMA, MITOCHONDRIAL"/>
    <property type="match status" value="1"/>
</dbReference>
<dbReference type="STRING" id="1618345.UT18_C0002G0058"/>
<proteinExistence type="inferred from homology"/>
<dbReference type="InterPro" id="IPR035968">
    <property type="entry name" value="ATP_synth_F1_ATPase_gsu"/>
</dbReference>
<dbReference type="GO" id="GO:0005524">
    <property type="term" value="F:ATP binding"/>
    <property type="evidence" value="ECO:0007669"/>
    <property type="project" value="UniProtKB-UniRule"/>
</dbReference>
<evidence type="ECO:0000256" key="9">
    <source>
        <dbReference type="ARBA" id="ARBA00023310"/>
    </source>
</evidence>
<comment type="caution">
    <text evidence="11">The sequence shown here is derived from an EMBL/GenBank/DDBJ whole genome shotgun (WGS) entry which is preliminary data.</text>
</comment>
<dbReference type="PANTHER" id="PTHR11693">
    <property type="entry name" value="ATP SYNTHASE GAMMA CHAIN"/>
    <property type="match status" value="1"/>
</dbReference>
<dbReference type="EMBL" id="LBVV01000002">
    <property type="protein sequence ID" value="KKQ95281.1"/>
    <property type="molecule type" value="Genomic_DNA"/>
</dbReference>
<keyword evidence="7 10" id="KW-0472">Membrane</keyword>
<dbReference type="Gene3D" id="1.10.287.80">
    <property type="entry name" value="ATP synthase, gamma subunit, helix hairpin domain"/>
    <property type="match status" value="1"/>
</dbReference>
<name>A0A0G0Q0U0_UNCC2</name>
<keyword evidence="8 10" id="KW-0139">CF(1)</keyword>
<dbReference type="GO" id="GO:0046933">
    <property type="term" value="F:proton-transporting ATP synthase activity, rotational mechanism"/>
    <property type="evidence" value="ECO:0007669"/>
    <property type="project" value="UniProtKB-UniRule"/>
</dbReference>
<keyword evidence="6 10" id="KW-0406">Ion transport</keyword>
<comment type="subunit">
    <text evidence="10">F-type ATPases have 2 components, CF(1) - the catalytic core - and CF(0) - the membrane proton channel. CF(1) has five subunits: alpha(3), beta(3), gamma(1), delta(1), epsilon(1). CF(0) has three main subunits: a, b and c.</text>
</comment>
<organism evidence="11 12">
    <name type="scientific">candidate division CPR2 bacterium GW2011_GWC2_39_10</name>
    <dbReference type="NCBI Taxonomy" id="1618345"/>
    <lineage>
        <taxon>Bacteria</taxon>
        <taxon>Bacteria division CPR2</taxon>
    </lineage>
</organism>
<dbReference type="HAMAP" id="MF_00815">
    <property type="entry name" value="ATP_synth_gamma_bact"/>
    <property type="match status" value="1"/>
</dbReference>
<dbReference type="Pfam" id="PF00231">
    <property type="entry name" value="ATP-synt"/>
    <property type="match status" value="1"/>
</dbReference>
<comment type="similarity">
    <text evidence="3 10">Belongs to the ATPase gamma chain family.</text>
</comment>
<sequence>MASAKEVRRRIKSVSNTKQIIKAMELISVIKMQKAIAINARSRNYSKAAEDILKNLVINVSETDHPFLLPGINAKKQLVVFITSDRGLCGGLNSKAIRKAIDLSKDKDTDFLTIGRKGRDALRALGKNIIADFTKIEEKPKFKDILPISKIITDDFTSGKYYEIKLVYTHFVSTLSQEPIATKLLPLENKEKVLNQERIVFEPEKDILLDDLIPRFLEIKIWQSMLESIASEHSARMMAMKNASENALELIDDLTLSYNQTRQATITREIAEISAGKMTLEE</sequence>
<dbReference type="CDD" id="cd12151">
    <property type="entry name" value="F1-ATPase_gamma"/>
    <property type="match status" value="1"/>
</dbReference>
<dbReference type="AlphaFoldDB" id="A0A0G0Q0U0"/>
<keyword evidence="4 10" id="KW-0813">Transport</keyword>
<dbReference type="GO" id="GO:0045259">
    <property type="term" value="C:proton-transporting ATP synthase complex"/>
    <property type="evidence" value="ECO:0007669"/>
    <property type="project" value="UniProtKB-KW"/>
</dbReference>
<comment type="function">
    <text evidence="1 10">Produces ATP from ADP in the presence of a proton gradient across the membrane. The gamma chain is believed to be important in regulating ATPase activity and the flow of protons through the CF(0) complex.</text>
</comment>
<evidence type="ECO:0000256" key="1">
    <source>
        <dbReference type="ARBA" id="ARBA00003456"/>
    </source>
</evidence>
<comment type="subcellular location">
    <subcellularLocation>
        <location evidence="10">Cell membrane</location>
        <topology evidence="10">Peripheral membrane protein</topology>
    </subcellularLocation>
    <subcellularLocation>
        <location evidence="2">Membrane</location>
        <topology evidence="2">Peripheral membrane protein</topology>
    </subcellularLocation>
</comment>
<evidence type="ECO:0000256" key="6">
    <source>
        <dbReference type="ARBA" id="ARBA00023065"/>
    </source>
</evidence>
<dbReference type="InterPro" id="IPR000131">
    <property type="entry name" value="ATP_synth_F1_gsu"/>
</dbReference>
<evidence type="ECO:0000313" key="12">
    <source>
        <dbReference type="Proteomes" id="UP000034207"/>
    </source>
</evidence>
<keyword evidence="10" id="KW-1003">Cell membrane</keyword>
<evidence type="ECO:0000256" key="5">
    <source>
        <dbReference type="ARBA" id="ARBA00022781"/>
    </source>
</evidence>
<evidence type="ECO:0000313" key="11">
    <source>
        <dbReference type="EMBL" id="KKQ95281.1"/>
    </source>
</evidence>
<dbReference type="SUPFAM" id="SSF52943">
    <property type="entry name" value="ATP synthase (F1-ATPase), gamma subunit"/>
    <property type="match status" value="1"/>
</dbReference>
<dbReference type="GO" id="GO:0042777">
    <property type="term" value="P:proton motive force-driven plasma membrane ATP synthesis"/>
    <property type="evidence" value="ECO:0007669"/>
    <property type="project" value="UniProtKB-UniRule"/>
</dbReference>
<evidence type="ECO:0000256" key="7">
    <source>
        <dbReference type="ARBA" id="ARBA00023136"/>
    </source>
</evidence>
<evidence type="ECO:0000256" key="10">
    <source>
        <dbReference type="HAMAP-Rule" id="MF_00815"/>
    </source>
</evidence>
<dbReference type="Gene3D" id="3.40.1380.10">
    <property type="match status" value="1"/>
</dbReference>
<dbReference type="NCBIfam" id="TIGR01146">
    <property type="entry name" value="ATPsyn_F1gamma"/>
    <property type="match status" value="1"/>
</dbReference>
<evidence type="ECO:0000256" key="3">
    <source>
        <dbReference type="ARBA" id="ARBA00007681"/>
    </source>
</evidence>
<keyword evidence="9 10" id="KW-0066">ATP synthesis</keyword>